<dbReference type="STRING" id="870482.SAMN04487987_101215"/>
<evidence type="ECO:0000259" key="6">
    <source>
        <dbReference type="Pfam" id="PF04116"/>
    </source>
</evidence>
<dbReference type="AlphaFoldDB" id="A0A1I1MFI4"/>
<keyword evidence="2 5" id="KW-0812">Transmembrane</keyword>
<dbReference type="EMBL" id="FOMI01000001">
    <property type="protein sequence ID" value="SFC83906.1"/>
    <property type="molecule type" value="Genomic_DNA"/>
</dbReference>
<proteinExistence type="predicted"/>
<name>A0A1I1MFI4_9FLAO</name>
<organism evidence="7 8">
    <name type="scientific">Algibacter pectinivorans</name>
    <dbReference type="NCBI Taxonomy" id="870482"/>
    <lineage>
        <taxon>Bacteria</taxon>
        <taxon>Pseudomonadati</taxon>
        <taxon>Bacteroidota</taxon>
        <taxon>Flavobacteriia</taxon>
        <taxon>Flavobacteriales</taxon>
        <taxon>Flavobacteriaceae</taxon>
        <taxon>Algibacter</taxon>
    </lineage>
</organism>
<keyword evidence="4 5" id="KW-0472">Membrane</keyword>
<dbReference type="GO" id="GO:0016020">
    <property type="term" value="C:membrane"/>
    <property type="evidence" value="ECO:0007669"/>
    <property type="project" value="UniProtKB-SubCell"/>
</dbReference>
<dbReference type="InterPro" id="IPR050307">
    <property type="entry name" value="Sterol_Desaturase_Related"/>
</dbReference>
<dbReference type="Pfam" id="PF04116">
    <property type="entry name" value="FA_hydroxylase"/>
    <property type="match status" value="1"/>
</dbReference>
<dbReference type="GO" id="GO:0016491">
    <property type="term" value="F:oxidoreductase activity"/>
    <property type="evidence" value="ECO:0007669"/>
    <property type="project" value="InterPro"/>
</dbReference>
<evidence type="ECO:0000256" key="3">
    <source>
        <dbReference type="ARBA" id="ARBA00022989"/>
    </source>
</evidence>
<sequence length="302" mass="36321">METYIELIKKSYSGYWNYLKYELLDLNHWDNYFYGLIVISIAVWLLEIIFPWRKNQSIFRKDFWLDTFYMFFNFFLLNLIILIALSNTVAHFFNSLLQNIGLSLESFQLFDVNNLPKWLGLLVFFVVSDFVQWNTHRLLHRFTFLWNFHKVHHSVKEMGFAAHLRYHWMEPVVYKSLLYIPIAIIGNYNANDVAIVYFFAITIGHLNHANLGWDYGIFKYIFNNPKMHIWHHVKTLPNHVRFGVNYGLTLSIWDYLFKTNYIPHNGKDIELGFPGDEYFPKDFIKQELYPMFSKKSESDSNR</sequence>
<dbReference type="GO" id="GO:0008610">
    <property type="term" value="P:lipid biosynthetic process"/>
    <property type="evidence" value="ECO:0007669"/>
    <property type="project" value="InterPro"/>
</dbReference>
<feature type="transmembrane region" description="Helical" evidence="5">
    <location>
        <begin position="71"/>
        <end position="94"/>
    </location>
</feature>
<dbReference type="GO" id="GO:0005506">
    <property type="term" value="F:iron ion binding"/>
    <property type="evidence" value="ECO:0007669"/>
    <property type="project" value="InterPro"/>
</dbReference>
<evidence type="ECO:0000256" key="4">
    <source>
        <dbReference type="ARBA" id="ARBA00023136"/>
    </source>
</evidence>
<gene>
    <name evidence="7" type="ORF">SAMN04487987_101215</name>
</gene>
<reference evidence="8" key="1">
    <citation type="submission" date="2016-10" db="EMBL/GenBank/DDBJ databases">
        <authorList>
            <person name="Varghese N."/>
            <person name="Submissions S."/>
        </authorList>
    </citation>
    <scope>NUCLEOTIDE SEQUENCE [LARGE SCALE GENOMIC DNA]</scope>
    <source>
        <strain evidence="8">DSM 25730</strain>
    </source>
</reference>
<feature type="transmembrane region" description="Helical" evidence="5">
    <location>
        <begin position="32"/>
        <end position="50"/>
    </location>
</feature>
<dbReference type="OrthoDB" id="9770329at2"/>
<protein>
    <submittedName>
        <fullName evidence="7">Sterol desaturase/sphingolipid hydroxylase, fatty acid hydroxylase superfamily</fullName>
    </submittedName>
</protein>
<keyword evidence="8" id="KW-1185">Reference proteome</keyword>
<comment type="subcellular location">
    <subcellularLocation>
        <location evidence="1">Membrane</location>
    </subcellularLocation>
</comment>
<evidence type="ECO:0000256" key="2">
    <source>
        <dbReference type="ARBA" id="ARBA00022692"/>
    </source>
</evidence>
<evidence type="ECO:0000313" key="7">
    <source>
        <dbReference type="EMBL" id="SFC83906.1"/>
    </source>
</evidence>
<dbReference type="Proteomes" id="UP000199439">
    <property type="component" value="Unassembled WGS sequence"/>
</dbReference>
<evidence type="ECO:0000256" key="1">
    <source>
        <dbReference type="ARBA" id="ARBA00004370"/>
    </source>
</evidence>
<evidence type="ECO:0000313" key="8">
    <source>
        <dbReference type="Proteomes" id="UP000199439"/>
    </source>
</evidence>
<feature type="domain" description="Fatty acid hydroxylase" evidence="6">
    <location>
        <begin position="122"/>
        <end position="259"/>
    </location>
</feature>
<evidence type="ECO:0000256" key="5">
    <source>
        <dbReference type="SAM" id="Phobius"/>
    </source>
</evidence>
<keyword evidence="3 5" id="KW-1133">Transmembrane helix</keyword>
<dbReference type="InterPro" id="IPR006694">
    <property type="entry name" value="Fatty_acid_hydroxylase"/>
</dbReference>
<accession>A0A1I1MFI4</accession>
<dbReference type="PANTHER" id="PTHR11863">
    <property type="entry name" value="STEROL DESATURASE"/>
    <property type="match status" value="1"/>
</dbReference>
<dbReference type="RefSeq" id="WP_092847952.1">
    <property type="nucleotide sequence ID" value="NZ_FOMI01000001.1"/>
</dbReference>